<evidence type="ECO:0000313" key="5">
    <source>
        <dbReference type="WBParaSite" id="maker-uti_cns_0007060-snap-gene-0.4-mRNA-1"/>
    </source>
</evidence>
<evidence type="ECO:0000256" key="1">
    <source>
        <dbReference type="ARBA" id="ARBA00035018"/>
    </source>
</evidence>
<name>A0A1I8HMS1_9PLAT</name>
<comment type="similarity">
    <text evidence="1">Belongs to the ADISSP family.</text>
</comment>
<dbReference type="PANTHER" id="PTHR13287">
    <property type="entry name" value="ADIPOSE-SECRETED SIGNALING PROTEIN"/>
    <property type="match status" value="1"/>
</dbReference>
<dbReference type="Pfam" id="PF15006">
    <property type="entry name" value="DUF4517"/>
    <property type="match status" value="1"/>
</dbReference>
<evidence type="ECO:0000313" key="6">
    <source>
        <dbReference type="WBParaSite" id="maker-uti_cns_0007060-snap-gene-0.5-mRNA-1"/>
    </source>
</evidence>
<dbReference type="Proteomes" id="UP000095280">
    <property type="component" value="Unplaced"/>
</dbReference>
<reference evidence="5 6" key="1">
    <citation type="submission" date="2016-11" db="UniProtKB">
        <authorList>
            <consortium name="WormBaseParasite"/>
        </authorList>
    </citation>
    <scope>IDENTIFICATION</scope>
</reference>
<dbReference type="InterPro" id="IPR026794">
    <property type="entry name" value="ADISSP"/>
</dbReference>
<evidence type="ECO:0000313" key="4">
    <source>
        <dbReference type="Proteomes" id="UP000095280"/>
    </source>
</evidence>
<organism evidence="4 5">
    <name type="scientific">Macrostomum lignano</name>
    <dbReference type="NCBI Taxonomy" id="282301"/>
    <lineage>
        <taxon>Eukaryota</taxon>
        <taxon>Metazoa</taxon>
        <taxon>Spiralia</taxon>
        <taxon>Lophotrochozoa</taxon>
        <taxon>Platyhelminthes</taxon>
        <taxon>Rhabditophora</taxon>
        <taxon>Macrostomorpha</taxon>
        <taxon>Macrostomida</taxon>
        <taxon>Macrostomidae</taxon>
        <taxon>Macrostomum</taxon>
    </lineage>
</organism>
<evidence type="ECO:0000256" key="3">
    <source>
        <dbReference type="SAM" id="MobiDB-lite"/>
    </source>
</evidence>
<keyword evidence="4" id="KW-1185">Reference proteome</keyword>
<dbReference type="AlphaFoldDB" id="A0A1I8HMS1"/>
<evidence type="ECO:0000256" key="2">
    <source>
        <dbReference type="ARBA" id="ARBA00035300"/>
    </source>
</evidence>
<feature type="region of interest" description="Disordered" evidence="3">
    <location>
        <begin position="168"/>
        <end position="188"/>
    </location>
</feature>
<protein>
    <recommendedName>
        <fullName evidence="2">Adipose-secreted signaling protein</fullName>
    </recommendedName>
</protein>
<sequence length="188" mass="20868">MSSTDDDFQGTTGEGIIGHVHFNPEEVSHHDLEILIDATSTDCIDVHLGFLQVNHVYEVDVSIDKSQHKLGRSVEVCDPISNLFVRLKSFEPGTDDSTADVFRFELFAHKERLMRESLTLRGSEESSRQPGGLFDSEAKLTVHFHARVLGKFKGTPALKNGIRCVGMRSEDETEPDCSDLAPAGREPE</sequence>
<proteinExistence type="inferred from homology"/>
<dbReference type="PANTHER" id="PTHR13287:SF2">
    <property type="entry name" value="ADIPOSE-SECRETED SIGNALING PROTEIN"/>
    <property type="match status" value="1"/>
</dbReference>
<accession>A0A1I8HMS1</accession>
<dbReference type="WBParaSite" id="maker-uti_cns_0007060-snap-gene-0.4-mRNA-1">
    <property type="protein sequence ID" value="maker-uti_cns_0007060-snap-gene-0.4-mRNA-1"/>
    <property type="gene ID" value="maker-uti_cns_0007060-snap-gene-0.4"/>
</dbReference>
<dbReference type="WBParaSite" id="maker-uti_cns_0007060-snap-gene-0.5-mRNA-1">
    <property type="protein sequence ID" value="maker-uti_cns_0007060-snap-gene-0.5-mRNA-1"/>
    <property type="gene ID" value="maker-uti_cns_0007060-snap-gene-0.5"/>
</dbReference>